<gene>
    <name evidence="3" type="ORF">CCUS01_05571</name>
</gene>
<dbReference type="EMBL" id="MPDP01000168">
    <property type="protein sequence ID" value="KAK1473981.1"/>
    <property type="molecule type" value="Genomic_DNA"/>
</dbReference>
<evidence type="ECO:0000313" key="4">
    <source>
        <dbReference type="Proteomes" id="UP001239213"/>
    </source>
</evidence>
<feature type="transmembrane region" description="Helical" evidence="1">
    <location>
        <begin position="334"/>
        <end position="353"/>
    </location>
</feature>
<reference evidence="3" key="1">
    <citation type="submission" date="2016-11" db="EMBL/GenBank/DDBJ databases">
        <title>The genome sequence of Colletotrichum cuscutae.</title>
        <authorList>
            <person name="Baroncelli R."/>
        </authorList>
    </citation>
    <scope>NUCLEOTIDE SEQUENCE</scope>
    <source>
        <strain evidence="3">IMI 304802</strain>
    </source>
</reference>
<dbReference type="PANTHER" id="PTHR35395">
    <property type="entry name" value="DUF6536 DOMAIN-CONTAINING PROTEIN"/>
    <property type="match status" value="1"/>
</dbReference>
<dbReference type="Pfam" id="PF20163">
    <property type="entry name" value="DUF6536"/>
    <property type="match status" value="1"/>
</dbReference>
<proteinExistence type="predicted"/>
<name>A0AAI9Y552_9PEZI</name>
<dbReference type="AlphaFoldDB" id="A0AAI9Y552"/>
<accession>A0AAI9Y552</accession>
<keyword evidence="1" id="KW-0812">Transmembrane</keyword>
<evidence type="ECO:0000259" key="2">
    <source>
        <dbReference type="Pfam" id="PF20163"/>
    </source>
</evidence>
<feature type="transmembrane region" description="Helical" evidence="1">
    <location>
        <begin position="66"/>
        <end position="87"/>
    </location>
</feature>
<organism evidence="3 4">
    <name type="scientific">Colletotrichum cuscutae</name>
    <dbReference type="NCBI Taxonomy" id="1209917"/>
    <lineage>
        <taxon>Eukaryota</taxon>
        <taxon>Fungi</taxon>
        <taxon>Dikarya</taxon>
        <taxon>Ascomycota</taxon>
        <taxon>Pezizomycotina</taxon>
        <taxon>Sordariomycetes</taxon>
        <taxon>Hypocreomycetidae</taxon>
        <taxon>Glomerellales</taxon>
        <taxon>Glomerellaceae</taxon>
        <taxon>Colletotrichum</taxon>
        <taxon>Colletotrichum acutatum species complex</taxon>
    </lineage>
</organism>
<dbReference type="Proteomes" id="UP001239213">
    <property type="component" value="Unassembled WGS sequence"/>
</dbReference>
<evidence type="ECO:0000313" key="3">
    <source>
        <dbReference type="EMBL" id="KAK1473981.1"/>
    </source>
</evidence>
<keyword evidence="4" id="KW-1185">Reference proteome</keyword>
<dbReference type="InterPro" id="IPR046623">
    <property type="entry name" value="DUF6536"/>
</dbReference>
<keyword evidence="1" id="KW-1133">Transmembrane helix</keyword>
<dbReference type="PANTHER" id="PTHR35395:SF1">
    <property type="entry name" value="DUF6536 DOMAIN-CONTAINING PROTEIN"/>
    <property type="match status" value="1"/>
</dbReference>
<feature type="domain" description="DUF6536" evidence="2">
    <location>
        <begin position="62"/>
        <end position="195"/>
    </location>
</feature>
<evidence type="ECO:0000256" key="1">
    <source>
        <dbReference type="SAM" id="Phobius"/>
    </source>
</evidence>
<comment type="caution">
    <text evidence="3">The sequence shown here is derived from an EMBL/GenBank/DDBJ whole genome shotgun (WGS) entry which is preliminary data.</text>
</comment>
<protein>
    <recommendedName>
        <fullName evidence="2">DUF6536 domain-containing protein</fullName>
    </recommendedName>
</protein>
<sequence length="396" mass="44362">MYHNSPWNPRVMVAGQYLILSTIPSSKFFSCPITPYLPHFSNTFHKSTATPRGKGIIPRSRWRRSALVFAAAALLTFIIHLSFVIWATTHSNDDPSGVVRPGIGIIASGDTVLLAGSNYCMQCLIAPTRKEIDAAHAENDWLDVGIPSIRNFWRIAWKRKIVWSLLALSSFFNSVVFTSTSTNLYDVYSITPGFLPSHIYPEIYTDTTQFVYLDTRKCLDEYGTAFQSSRGDLVVVPVSDLTMTHNKLSKIKSNATWTAATLLFSSVLCWTVTALNVIKGLLMLFVAYGNTERPVLTIGDAIAMALSTKISLDATTFVSIPHDVFLYQHVTNDIRWFLAILVFTSLLIIGLRANGYQPTLPIRNPYYQRISYQYPTTITPSSQSNSSLAYGRLRWD</sequence>
<feature type="transmembrane region" description="Helical" evidence="1">
    <location>
        <begin position="257"/>
        <end position="278"/>
    </location>
</feature>
<keyword evidence="1" id="KW-0472">Membrane</keyword>